<protein>
    <submittedName>
        <fullName evidence="3">DDE family transposase</fullName>
    </submittedName>
</protein>
<dbReference type="NCBIfam" id="NF033551">
    <property type="entry name" value="transpos_IS1182"/>
    <property type="match status" value="1"/>
</dbReference>
<organism evidence="3 4">
    <name type="scientific">Rossellomorea aquimaris</name>
    <dbReference type="NCBI Taxonomy" id="189382"/>
    <lineage>
        <taxon>Bacteria</taxon>
        <taxon>Bacillati</taxon>
        <taxon>Bacillota</taxon>
        <taxon>Bacilli</taxon>
        <taxon>Bacillales</taxon>
        <taxon>Bacillaceae</taxon>
        <taxon>Rossellomorea</taxon>
    </lineage>
</organism>
<evidence type="ECO:0000259" key="2">
    <source>
        <dbReference type="Pfam" id="PF13751"/>
    </source>
</evidence>
<evidence type="ECO:0000313" key="4">
    <source>
        <dbReference type="Proteomes" id="UP000252118"/>
    </source>
</evidence>
<accession>A0A366EUK6</accession>
<proteinExistence type="predicted"/>
<evidence type="ECO:0000313" key="3">
    <source>
        <dbReference type="EMBL" id="RBP06067.1"/>
    </source>
</evidence>
<name>A0A366EUK6_9BACI</name>
<sequence>MLSKQEELVLSPYYDLYNLVVPKDNILRQTKELVDFSFILDELKNNYSIDNGRNAIPPIRMFKYLLLKVFYNLSDVDVVERSRYDLSFKYFLDMAPEESVIDPSSLTKFRRLCIKDIKLLDLLIEKTVEIALKHNLFLGKSIILDATHSSSRYNSKPATQYLQELSKKLRKTIYQFDEKMKEKFPSKPVDGGYQEELTYTEQLVSVIENSPQIAKVPSVKEKLNVLKEAVEDSKHNTHFSTDPDARVGHKSEDYSFHGYKTHLALSEERIITAAVITSGEKSDGEYLPDLIEKTKRTGLKINTVIGDTAYSRKDNLIYAKKEKFKLVSKLHPVITNGTRKDDHFIYNKDAGRYMCPAGHLSKNSGQLKKRDKNRNTRIKFYWDIKKCKECPIREGCYTEGAKTKSYSLTIKSKEHSEHETFQHTEEFKELARSRYKIEAKNSELKNRHGYNKAIAAGLLGMHIQGATSIFAVNIKRIIKLINEKE</sequence>
<dbReference type="InterPro" id="IPR008490">
    <property type="entry name" value="Transposase_InsH_N"/>
</dbReference>
<dbReference type="OrthoDB" id="9789070at2"/>
<comment type="caution">
    <text evidence="3">The sequence shown here is derived from an EMBL/GenBank/DDBJ whole genome shotgun (WGS) entry which is preliminary data.</text>
</comment>
<dbReference type="Proteomes" id="UP000252118">
    <property type="component" value="Unassembled WGS sequence"/>
</dbReference>
<reference evidence="3 4" key="1">
    <citation type="submission" date="2018-06" db="EMBL/GenBank/DDBJ databases">
        <title>Freshwater and sediment microbial communities from various areas in North America, analyzing microbe dynamics in response to fracking.</title>
        <authorList>
            <person name="Lamendella R."/>
        </authorList>
    </citation>
    <scope>NUCLEOTIDE SEQUENCE [LARGE SCALE GENOMIC DNA]</scope>
    <source>
        <strain evidence="3 4">97B</strain>
    </source>
</reference>
<dbReference type="InterPro" id="IPR047629">
    <property type="entry name" value="IS1182_transpos"/>
</dbReference>
<dbReference type="Pfam" id="PF13751">
    <property type="entry name" value="DDE_Tnp_1_6"/>
    <property type="match status" value="1"/>
</dbReference>
<dbReference type="Pfam" id="PF05598">
    <property type="entry name" value="DUF772"/>
    <property type="match status" value="1"/>
</dbReference>
<dbReference type="AlphaFoldDB" id="A0A366EUK6"/>
<dbReference type="EMBL" id="QNRJ01000003">
    <property type="protein sequence ID" value="RBP06067.1"/>
    <property type="molecule type" value="Genomic_DNA"/>
</dbReference>
<dbReference type="PANTHER" id="PTHR35604">
    <property type="entry name" value="TRANSPOSASE INSH FOR INSERTION SEQUENCE ELEMENT IS5A-RELATED"/>
    <property type="match status" value="1"/>
</dbReference>
<feature type="domain" description="Transposase InsH N-terminal" evidence="1">
    <location>
        <begin position="21"/>
        <end position="111"/>
    </location>
</feature>
<feature type="domain" description="Transposase DDE" evidence="2">
    <location>
        <begin position="354"/>
        <end position="477"/>
    </location>
</feature>
<evidence type="ECO:0000259" key="1">
    <source>
        <dbReference type="Pfam" id="PF05598"/>
    </source>
</evidence>
<dbReference type="RefSeq" id="WP_113968634.1">
    <property type="nucleotide sequence ID" value="NZ_QNRJ01000003.1"/>
</dbReference>
<dbReference type="InterPro" id="IPR025668">
    <property type="entry name" value="Tnp_DDE_dom"/>
</dbReference>
<gene>
    <name evidence="3" type="ORF">DET59_103196</name>
</gene>
<dbReference type="PANTHER" id="PTHR35604:SF2">
    <property type="entry name" value="TRANSPOSASE INSH FOR INSERTION SEQUENCE ELEMENT IS5A-RELATED"/>
    <property type="match status" value="1"/>
</dbReference>